<dbReference type="Proteomes" id="UP000037035">
    <property type="component" value="Unassembled WGS sequence"/>
</dbReference>
<protein>
    <submittedName>
        <fullName evidence="9">Uncharacterized protein</fullName>
    </submittedName>
</protein>
<evidence type="ECO:0000256" key="6">
    <source>
        <dbReference type="ARBA" id="ARBA00025767"/>
    </source>
</evidence>
<dbReference type="Gene3D" id="2.130.10.10">
    <property type="entry name" value="YVTN repeat-like/Quinoprotein amine dehydrogenase"/>
    <property type="match status" value="1"/>
</dbReference>
<dbReference type="STRING" id="27349.A0A0L6V9M7"/>
<keyword evidence="4" id="KW-0677">Repeat</keyword>
<dbReference type="Pfam" id="PF00400">
    <property type="entry name" value="WD40"/>
    <property type="match status" value="1"/>
</dbReference>
<feature type="compositionally biased region" description="Polar residues" evidence="8">
    <location>
        <begin position="83"/>
        <end position="108"/>
    </location>
</feature>
<comment type="similarity">
    <text evidence="6">Belongs to the WD repeat UTP18 family.</text>
</comment>
<keyword evidence="5" id="KW-0539">Nucleus</keyword>
<dbReference type="SMART" id="SM00320">
    <property type="entry name" value="WD40"/>
    <property type="match status" value="4"/>
</dbReference>
<dbReference type="GO" id="GO:0006364">
    <property type="term" value="P:rRNA processing"/>
    <property type="evidence" value="ECO:0007669"/>
    <property type="project" value="UniProtKB-KW"/>
</dbReference>
<feature type="region of interest" description="Disordered" evidence="8">
    <location>
        <begin position="78"/>
        <end position="114"/>
    </location>
</feature>
<evidence type="ECO:0000256" key="1">
    <source>
        <dbReference type="ARBA" id="ARBA00004604"/>
    </source>
</evidence>
<dbReference type="GO" id="GO:0034388">
    <property type="term" value="C:Pwp2p-containing subcomplex of 90S preribosome"/>
    <property type="evidence" value="ECO:0007669"/>
    <property type="project" value="TreeGrafter"/>
</dbReference>
<dbReference type="InterPro" id="IPR019775">
    <property type="entry name" value="WD40_repeat_CS"/>
</dbReference>
<reference evidence="9 10" key="1">
    <citation type="submission" date="2015-08" db="EMBL/GenBank/DDBJ databases">
        <title>Next Generation Sequencing and Analysis of the Genome of Puccinia sorghi L Schw, the Causal Agent of Maize Common Rust.</title>
        <authorList>
            <person name="Rochi L."/>
            <person name="Burguener G."/>
            <person name="Darino M."/>
            <person name="Turjanski A."/>
            <person name="Kreff E."/>
            <person name="Dieguez M.J."/>
            <person name="Sacco F."/>
        </authorList>
    </citation>
    <scope>NUCLEOTIDE SEQUENCE [LARGE SCALE GENOMIC DNA]</scope>
    <source>
        <strain evidence="9 10">RO10H11247</strain>
    </source>
</reference>
<evidence type="ECO:0000256" key="7">
    <source>
        <dbReference type="PROSITE-ProRule" id="PRU00221"/>
    </source>
</evidence>
<organism evidence="9 10">
    <name type="scientific">Puccinia sorghi</name>
    <dbReference type="NCBI Taxonomy" id="27349"/>
    <lineage>
        <taxon>Eukaryota</taxon>
        <taxon>Fungi</taxon>
        <taxon>Dikarya</taxon>
        <taxon>Basidiomycota</taxon>
        <taxon>Pucciniomycotina</taxon>
        <taxon>Pucciniomycetes</taxon>
        <taxon>Pucciniales</taxon>
        <taxon>Pucciniaceae</taxon>
        <taxon>Puccinia</taxon>
    </lineage>
</organism>
<dbReference type="OrthoDB" id="1935146at2759"/>
<dbReference type="GO" id="GO:0032040">
    <property type="term" value="C:small-subunit processome"/>
    <property type="evidence" value="ECO:0007669"/>
    <property type="project" value="TreeGrafter"/>
</dbReference>
<comment type="subcellular location">
    <subcellularLocation>
        <location evidence="1">Nucleus</location>
        <location evidence="1">Nucleolus</location>
    </subcellularLocation>
</comment>
<proteinExistence type="inferred from homology"/>
<evidence type="ECO:0000256" key="8">
    <source>
        <dbReference type="SAM" id="MobiDB-lite"/>
    </source>
</evidence>
<name>A0A0L6V9M7_9BASI</name>
<evidence type="ECO:0000313" key="10">
    <source>
        <dbReference type="Proteomes" id="UP000037035"/>
    </source>
</evidence>
<dbReference type="PROSITE" id="PS00678">
    <property type="entry name" value="WD_REPEATS_1"/>
    <property type="match status" value="1"/>
</dbReference>
<dbReference type="AlphaFoldDB" id="A0A0L6V9M7"/>
<dbReference type="FunFam" id="2.130.10.10:FF:000908">
    <property type="entry name" value="U3 small nucleolar RNA-associated protein 18"/>
    <property type="match status" value="1"/>
</dbReference>
<dbReference type="VEuPathDB" id="FungiDB:VP01_2199g3"/>
<dbReference type="InterPro" id="IPR015943">
    <property type="entry name" value="WD40/YVTN_repeat-like_dom_sf"/>
</dbReference>
<dbReference type="InterPro" id="IPR045161">
    <property type="entry name" value="Utp18"/>
</dbReference>
<keyword evidence="3 7" id="KW-0853">WD repeat</keyword>
<evidence type="ECO:0000256" key="2">
    <source>
        <dbReference type="ARBA" id="ARBA00022552"/>
    </source>
</evidence>
<evidence type="ECO:0000256" key="4">
    <source>
        <dbReference type="ARBA" id="ARBA00022737"/>
    </source>
</evidence>
<sequence>MLPTKSATKKRKRVKVVDGDCLKEKPLGILQFQHLAPTQEELDLQEAVFGFPQPTNSLEADNDNKLLAQLADDQLFTIDEPNQPENHPGESNSDPNHSQNLETETGHSGKTPVWKDESVNQIKVSLTHAPNRLKKLRTLDDRDDDLTITGEEYEKRLRSQFEKINPTPAWLNNHRQSKSIKQSTGDQESHFDLDLILQSTGDLSRQKITKTNRKGVLPKGQLQVERLRDANQAEPEKTKSSPISCIQFHPHSDLLFTGSAQSKRLSFFKIDGIHNPALHFVHTPDLPIQAAAFCPPSTNNQSSTVLITGNRPYFYSFDLQTCQCIKSPQGLFHKSVFSQSTKGTSLSHFKFSPQGNLVAFVGMNGLVELVDWSNNIGSSQVIHSLKSNNPIKSLAWARNGTELLTLGSNAEVSVWDLRMNKILASWFDDGGFNPTKISTTDQDSPRPLVQDSSSYTAIGSQTGIVNLYSHQQQLAPHPAEENSFQGSRKPVKTIGNLTTSIHRLKFNPDGQVLGISSQVKKDALKLVHVKSGTVFSNWPTSNTPLGHVTDWDFNCTSNLLAAANNRGRVLLYSLKFWE</sequence>
<dbReference type="PROSITE" id="PS50082">
    <property type="entry name" value="WD_REPEATS_2"/>
    <property type="match status" value="1"/>
</dbReference>
<evidence type="ECO:0000313" key="9">
    <source>
        <dbReference type="EMBL" id="KNZ57267.1"/>
    </source>
</evidence>
<dbReference type="InterPro" id="IPR036322">
    <property type="entry name" value="WD40_repeat_dom_sf"/>
</dbReference>
<evidence type="ECO:0000256" key="3">
    <source>
        <dbReference type="ARBA" id="ARBA00022574"/>
    </source>
</evidence>
<dbReference type="InterPro" id="IPR001680">
    <property type="entry name" value="WD40_rpt"/>
</dbReference>
<accession>A0A0L6V9M7</accession>
<comment type="caution">
    <text evidence="9">The sequence shown here is derived from an EMBL/GenBank/DDBJ whole genome shotgun (WGS) entry which is preliminary data.</text>
</comment>
<keyword evidence="2" id="KW-0698">rRNA processing</keyword>
<keyword evidence="10" id="KW-1185">Reference proteome</keyword>
<dbReference type="SUPFAM" id="SSF50978">
    <property type="entry name" value="WD40 repeat-like"/>
    <property type="match status" value="1"/>
</dbReference>
<evidence type="ECO:0000256" key="5">
    <source>
        <dbReference type="ARBA" id="ARBA00023242"/>
    </source>
</evidence>
<dbReference type="EMBL" id="LAVV01007057">
    <property type="protein sequence ID" value="KNZ57267.1"/>
    <property type="molecule type" value="Genomic_DNA"/>
</dbReference>
<dbReference type="PANTHER" id="PTHR18359">
    <property type="entry name" value="WD-REPEAT PROTEIN-RELATED"/>
    <property type="match status" value="1"/>
</dbReference>
<feature type="repeat" description="WD" evidence="7">
    <location>
        <begin position="384"/>
        <end position="425"/>
    </location>
</feature>
<dbReference type="PANTHER" id="PTHR18359:SF0">
    <property type="entry name" value="U3 SMALL NUCLEOLAR RNA-ASSOCIATED PROTEIN 18 HOMOLOG"/>
    <property type="match status" value="1"/>
</dbReference>
<gene>
    <name evidence="9" type="ORF">VP01_2199g3</name>
</gene>